<feature type="transmembrane region" description="Helical" evidence="6">
    <location>
        <begin position="12"/>
        <end position="35"/>
    </location>
</feature>
<dbReference type="PANTHER" id="PTHR32322">
    <property type="entry name" value="INNER MEMBRANE TRANSPORTER"/>
    <property type="match status" value="1"/>
</dbReference>
<evidence type="ECO:0000259" key="7">
    <source>
        <dbReference type="Pfam" id="PF00892"/>
    </source>
</evidence>
<dbReference type="Pfam" id="PF00892">
    <property type="entry name" value="EamA"/>
    <property type="match status" value="2"/>
</dbReference>
<feature type="transmembrane region" description="Helical" evidence="6">
    <location>
        <begin position="219"/>
        <end position="241"/>
    </location>
</feature>
<feature type="transmembrane region" description="Helical" evidence="6">
    <location>
        <begin position="76"/>
        <end position="95"/>
    </location>
</feature>
<dbReference type="KEGG" id="azm:DM194_18160"/>
<organism evidence="8 9">
    <name type="scientific">Azospirillum ramasamyi</name>
    <dbReference type="NCBI Taxonomy" id="682998"/>
    <lineage>
        <taxon>Bacteria</taxon>
        <taxon>Pseudomonadati</taxon>
        <taxon>Pseudomonadota</taxon>
        <taxon>Alphaproteobacteria</taxon>
        <taxon>Rhodospirillales</taxon>
        <taxon>Azospirillaceae</taxon>
        <taxon>Azospirillum</taxon>
    </lineage>
</organism>
<keyword evidence="5 6" id="KW-0472">Membrane</keyword>
<dbReference type="SUPFAM" id="SSF103481">
    <property type="entry name" value="Multidrug resistance efflux transporter EmrE"/>
    <property type="match status" value="2"/>
</dbReference>
<accession>A0A2U9S9U9</accession>
<evidence type="ECO:0000256" key="1">
    <source>
        <dbReference type="ARBA" id="ARBA00004141"/>
    </source>
</evidence>
<gene>
    <name evidence="8" type="ORF">DM194_18160</name>
</gene>
<sequence length="294" mass="30692">MGETATGGGQLWLRLMPGLFVLLWSTGFIGAKYGLPYAEPLTFLLIRLGLVAAVLALVALACRAPWPKDWASAGRIALAGLLVHGVYLSGVFLAIAHGLPAGVTALVVGIQPLLTAALSGPLLGERVSRRQWAGLLLGLAGVGLVVREKLSVDAEHMIGIGYAVAALIGITLGTLYQKRHGGGMDLRSGTAIQYAATALVLAVVAPLTESMQVEWTGEFLFALLWLSFVLSIGAIFLLFALIRRGAAAKVASLFYLTPPVTALVAWILFDEKLGVAALAGMAVAVCGVALVNRK</sequence>
<keyword evidence="3 6" id="KW-0812">Transmembrane</keyword>
<dbReference type="GO" id="GO:0016020">
    <property type="term" value="C:membrane"/>
    <property type="evidence" value="ECO:0007669"/>
    <property type="project" value="UniProtKB-SubCell"/>
</dbReference>
<keyword evidence="4 6" id="KW-1133">Transmembrane helix</keyword>
<feature type="domain" description="EamA" evidence="7">
    <location>
        <begin position="20"/>
        <end position="146"/>
    </location>
</feature>
<keyword evidence="9" id="KW-1185">Reference proteome</keyword>
<evidence type="ECO:0000256" key="2">
    <source>
        <dbReference type="ARBA" id="ARBA00007362"/>
    </source>
</evidence>
<dbReference type="InterPro" id="IPR050638">
    <property type="entry name" value="AA-Vitamin_Transporters"/>
</dbReference>
<comment type="subcellular location">
    <subcellularLocation>
        <location evidence="1">Membrane</location>
        <topology evidence="1">Multi-pass membrane protein</topology>
    </subcellularLocation>
</comment>
<name>A0A2U9S9U9_9PROT</name>
<dbReference type="InterPro" id="IPR037185">
    <property type="entry name" value="EmrE-like"/>
</dbReference>
<comment type="similarity">
    <text evidence="2">Belongs to the EamA transporter family.</text>
</comment>
<evidence type="ECO:0000256" key="6">
    <source>
        <dbReference type="SAM" id="Phobius"/>
    </source>
</evidence>
<feature type="transmembrane region" description="Helical" evidence="6">
    <location>
        <begin position="132"/>
        <end position="150"/>
    </location>
</feature>
<dbReference type="PANTHER" id="PTHR32322:SF2">
    <property type="entry name" value="EAMA DOMAIN-CONTAINING PROTEIN"/>
    <property type="match status" value="1"/>
</dbReference>
<dbReference type="InterPro" id="IPR000620">
    <property type="entry name" value="EamA_dom"/>
</dbReference>
<feature type="transmembrane region" description="Helical" evidence="6">
    <location>
        <begin position="275"/>
        <end position="292"/>
    </location>
</feature>
<feature type="transmembrane region" description="Helical" evidence="6">
    <location>
        <begin position="41"/>
        <end position="64"/>
    </location>
</feature>
<dbReference type="OrthoDB" id="9809509at2"/>
<dbReference type="EMBL" id="CP029831">
    <property type="protein sequence ID" value="AWU96232.1"/>
    <property type="molecule type" value="Genomic_DNA"/>
</dbReference>
<feature type="transmembrane region" description="Helical" evidence="6">
    <location>
        <begin position="156"/>
        <end position="176"/>
    </location>
</feature>
<keyword evidence="8" id="KW-0614">Plasmid</keyword>
<reference evidence="8 9" key="1">
    <citation type="submission" date="2018-06" db="EMBL/GenBank/DDBJ databases">
        <title>Complete genome sequencing of Azospirillum sp. M2T2B2.</title>
        <authorList>
            <person name="Heo J."/>
            <person name="Kim S.-J."/>
            <person name="Kwon S.-W."/>
            <person name="Anandham R."/>
        </authorList>
    </citation>
    <scope>NUCLEOTIDE SEQUENCE [LARGE SCALE GENOMIC DNA]</scope>
    <source>
        <strain evidence="8 9">M2T2B2</strain>
        <plasmid evidence="8 9">unnamed7</plasmid>
    </source>
</reference>
<proteinExistence type="inferred from homology"/>
<evidence type="ECO:0000313" key="8">
    <source>
        <dbReference type="EMBL" id="AWU96232.1"/>
    </source>
</evidence>
<evidence type="ECO:0000313" key="9">
    <source>
        <dbReference type="Proteomes" id="UP000249605"/>
    </source>
</evidence>
<dbReference type="Gene3D" id="1.10.3730.20">
    <property type="match status" value="2"/>
</dbReference>
<feature type="transmembrane region" description="Helical" evidence="6">
    <location>
        <begin position="188"/>
        <end position="207"/>
    </location>
</feature>
<evidence type="ECO:0000256" key="3">
    <source>
        <dbReference type="ARBA" id="ARBA00022692"/>
    </source>
</evidence>
<protein>
    <submittedName>
        <fullName evidence="8">EamA/RhaT family transporter</fullName>
    </submittedName>
</protein>
<dbReference type="AlphaFoldDB" id="A0A2U9S9U9"/>
<feature type="transmembrane region" description="Helical" evidence="6">
    <location>
        <begin position="253"/>
        <end position="269"/>
    </location>
</feature>
<evidence type="ECO:0000256" key="4">
    <source>
        <dbReference type="ARBA" id="ARBA00022989"/>
    </source>
</evidence>
<geneLocation type="plasmid" evidence="8 9">
    <name>unnamed7</name>
</geneLocation>
<dbReference type="Proteomes" id="UP000249605">
    <property type="component" value="Plasmid unnamed7"/>
</dbReference>
<feature type="transmembrane region" description="Helical" evidence="6">
    <location>
        <begin position="101"/>
        <end position="120"/>
    </location>
</feature>
<evidence type="ECO:0000256" key="5">
    <source>
        <dbReference type="ARBA" id="ARBA00023136"/>
    </source>
</evidence>
<dbReference type="RefSeq" id="WP_111068975.1">
    <property type="nucleotide sequence ID" value="NZ_CP029831.1"/>
</dbReference>
<feature type="domain" description="EamA" evidence="7">
    <location>
        <begin position="157"/>
        <end position="292"/>
    </location>
</feature>